<keyword evidence="7 9" id="KW-0784">Thiamine biosynthesis</keyword>
<dbReference type="InterPro" id="IPR004305">
    <property type="entry name" value="Thiaminase-2/PQQC"/>
</dbReference>
<evidence type="ECO:0000313" key="12">
    <source>
        <dbReference type="Proteomes" id="UP001179647"/>
    </source>
</evidence>
<comment type="subunit">
    <text evidence="4">Homotetramer.</text>
</comment>
<keyword evidence="9" id="KW-0378">Hydrolase</keyword>
<protein>
    <recommendedName>
        <fullName evidence="6 9">Aminopyrimidine aminohydrolase</fullName>
        <ecNumber evidence="5 9">3.5.99.2</ecNumber>
    </recommendedName>
</protein>
<gene>
    <name evidence="11" type="primary">tenA</name>
    <name evidence="11" type="ORF">OL234_05995</name>
</gene>
<dbReference type="GO" id="GO:0005829">
    <property type="term" value="C:cytosol"/>
    <property type="evidence" value="ECO:0007669"/>
    <property type="project" value="TreeGrafter"/>
</dbReference>
<comment type="catalytic activity">
    <reaction evidence="1 9">
        <text>4-amino-5-aminomethyl-2-methylpyrimidine + H2O = 4-amino-5-hydroxymethyl-2-methylpyrimidine + NH4(+)</text>
        <dbReference type="Rhea" id="RHEA:31799"/>
        <dbReference type="ChEBI" id="CHEBI:15377"/>
        <dbReference type="ChEBI" id="CHEBI:16892"/>
        <dbReference type="ChEBI" id="CHEBI:28938"/>
        <dbReference type="ChEBI" id="CHEBI:63416"/>
        <dbReference type="EC" id="3.5.99.2"/>
    </reaction>
</comment>
<dbReference type="NCBIfam" id="TIGR04306">
    <property type="entry name" value="salvage_TenA"/>
    <property type="match status" value="1"/>
</dbReference>
<dbReference type="EC" id="3.5.99.2" evidence="5 9"/>
<name>A0AAF0I4U1_9ENTE</name>
<comment type="catalytic activity">
    <reaction evidence="8 9">
        <text>thiamine + H2O = 5-(2-hydroxyethyl)-4-methylthiazole + 4-amino-5-hydroxymethyl-2-methylpyrimidine + H(+)</text>
        <dbReference type="Rhea" id="RHEA:17509"/>
        <dbReference type="ChEBI" id="CHEBI:15377"/>
        <dbReference type="ChEBI" id="CHEBI:15378"/>
        <dbReference type="ChEBI" id="CHEBI:16892"/>
        <dbReference type="ChEBI" id="CHEBI:17957"/>
        <dbReference type="ChEBI" id="CHEBI:18385"/>
        <dbReference type="EC" id="3.5.99.2"/>
    </reaction>
</comment>
<evidence type="ECO:0000256" key="9">
    <source>
        <dbReference type="RuleBase" id="RU363093"/>
    </source>
</evidence>
<dbReference type="RefSeq" id="WP_275468339.1">
    <property type="nucleotide sequence ID" value="NZ_CP110232.1"/>
</dbReference>
<dbReference type="InterPro" id="IPR016084">
    <property type="entry name" value="Haem_Oase-like_multi-hlx"/>
</dbReference>
<evidence type="ECO:0000256" key="4">
    <source>
        <dbReference type="ARBA" id="ARBA00011881"/>
    </source>
</evidence>
<dbReference type="InterPro" id="IPR050967">
    <property type="entry name" value="Thiamine_Salvage_TenA"/>
</dbReference>
<reference evidence="11" key="1">
    <citation type="submission" date="2022-10" db="EMBL/GenBank/DDBJ databases">
        <title>Vagococcus sp. isolated from poultry meat.</title>
        <authorList>
            <person name="Johansson P."/>
            <person name="Bjorkroth J."/>
        </authorList>
    </citation>
    <scope>NUCLEOTIDE SEQUENCE</scope>
    <source>
        <strain evidence="11">STAA11</strain>
    </source>
</reference>
<evidence type="ECO:0000259" key="10">
    <source>
        <dbReference type="Pfam" id="PF03070"/>
    </source>
</evidence>
<comment type="function">
    <text evidence="9">Catalyzes an amino-pyrimidine hydrolysis reaction at the C5' of the pyrimidine moiety of thiamine compounds, a reaction that is part of a thiamine salvage pathway.</text>
</comment>
<evidence type="ECO:0000256" key="1">
    <source>
        <dbReference type="ARBA" id="ARBA00001881"/>
    </source>
</evidence>
<dbReference type="KEGG" id="vie:OL234_05995"/>
<evidence type="ECO:0000256" key="6">
    <source>
        <dbReference type="ARBA" id="ARBA00013647"/>
    </source>
</evidence>
<evidence type="ECO:0000256" key="8">
    <source>
        <dbReference type="ARBA" id="ARBA00048337"/>
    </source>
</evidence>
<dbReference type="PANTHER" id="PTHR43198:SF2">
    <property type="entry name" value="SI:CH1073-67J19.1-RELATED"/>
    <property type="match status" value="1"/>
</dbReference>
<dbReference type="SUPFAM" id="SSF48613">
    <property type="entry name" value="Heme oxygenase-like"/>
    <property type="match status" value="1"/>
</dbReference>
<evidence type="ECO:0000256" key="2">
    <source>
        <dbReference type="ARBA" id="ARBA00004948"/>
    </source>
</evidence>
<sequence length="225" mass="26690">MSFSRSLKNKAQTIWEAGYHHPFVQELGQGTLKKERFQFYLKQDYLYLLDYTKVYALGAVKCKDEELLQRFVEIQHSILTTELALHRQYMKQFDIDFNELKTTPTSLFNRTYTANMLAVGQTGDLAEILATILPCAWTYYDYAMGLKEKYADQLEENFYKSWIEMYANADFLESFSWFFDTLDTLVENKSVIEKQRIEAIFTASVEFEYLFWEMSYQQNLGILHK</sequence>
<dbReference type="Pfam" id="PF03070">
    <property type="entry name" value="TENA_THI-4"/>
    <property type="match status" value="1"/>
</dbReference>
<dbReference type="PANTHER" id="PTHR43198">
    <property type="entry name" value="BIFUNCTIONAL TH2 PROTEIN"/>
    <property type="match status" value="1"/>
</dbReference>
<evidence type="ECO:0000256" key="3">
    <source>
        <dbReference type="ARBA" id="ARBA00010264"/>
    </source>
</evidence>
<dbReference type="AlphaFoldDB" id="A0AAF0I4U1"/>
<dbReference type="EMBL" id="CP110232">
    <property type="protein sequence ID" value="WEG72538.1"/>
    <property type="molecule type" value="Genomic_DNA"/>
</dbReference>
<dbReference type="GO" id="GO:0009228">
    <property type="term" value="P:thiamine biosynthetic process"/>
    <property type="evidence" value="ECO:0007669"/>
    <property type="project" value="UniProtKB-KW"/>
</dbReference>
<dbReference type="Gene3D" id="1.20.910.10">
    <property type="entry name" value="Heme oxygenase-like"/>
    <property type="match status" value="1"/>
</dbReference>
<organism evidence="11 12">
    <name type="scientific">Vagococcus intermedius</name>
    <dbReference type="NCBI Taxonomy" id="2991418"/>
    <lineage>
        <taxon>Bacteria</taxon>
        <taxon>Bacillati</taxon>
        <taxon>Bacillota</taxon>
        <taxon>Bacilli</taxon>
        <taxon>Lactobacillales</taxon>
        <taxon>Enterococcaceae</taxon>
        <taxon>Vagococcus</taxon>
    </lineage>
</organism>
<dbReference type="InterPro" id="IPR027574">
    <property type="entry name" value="Thiaminase_II"/>
</dbReference>
<evidence type="ECO:0000256" key="5">
    <source>
        <dbReference type="ARBA" id="ARBA00012684"/>
    </source>
</evidence>
<comment type="pathway">
    <text evidence="2 9">Cofactor biosynthesis; thiamine diphosphate biosynthesis.</text>
</comment>
<comment type="similarity">
    <text evidence="3 9">Belongs to the TenA family.</text>
</comment>
<evidence type="ECO:0000313" key="11">
    <source>
        <dbReference type="EMBL" id="WEG72538.1"/>
    </source>
</evidence>
<proteinExistence type="inferred from homology"/>
<dbReference type="CDD" id="cd19366">
    <property type="entry name" value="TenA_C_BhTenA-like"/>
    <property type="match status" value="1"/>
</dbReference>
<dbReference type="Proteomes" id="UP001179647">
    <property type="component" value="Chromosome"/>
</dbReference>
<feature type="domain" description="Thiaminase-2/PQQC" evidence="10">
    <location>
        <begin position="10"/>
        <end position="217"/>
    </location>
</feature>
<evidence type="ECO:0000256" key="7">
    <source>
        <dbReference type="ARBA" id="ARBA00022977"/>
    </source>
</evidence>
<dbReference type="GO" id="GO:0050334">
    <property type="term" value="F:thiaminase activity"/>
    <property type="evidence" value="ECO:0007669"/>
    <property type="project" value="UniProtKB-EC"/>
</dbReference>
<accession>A0AAF0I4U1</accession>
<keyword evidence="12" id="KW-1185">Reference proteome</keyword>